<keyword evidence="17 22" id="KW-0675">Receptor</keyword>
<dbReference type="GO" id="GO:0030425">
    <property type="term" value="C:dendrite"/>
    <property type="evidence" value="ECO:0007669"/>
    <property type="project" value="UniProtKB-SubCell"/>
</dbReference>
<evidence type="ECO:0000256" key="7">
    <source>
        <dbReference type="ARBA" id="ARBA00022475"/>
    </source>
</evidence>
<feature type="domain" description="G-protein coupled receptors family 1 profile" evidence="25">
    <location>
        <begin position="84"/>
        <end position="325"/>
    </location>
</feature>
<evidence type="ECO:0000256" key="5">
    <source>
        <dbReference type="ARBA" id="ARBA00004651"/>
    </source>
</evidence>
<feature type="region of interest" description="Disordered" evidence="23">
    <location>
        <begin position="352"/>
        <end position="378"/>
    </location>
</feature>
<feature type="transmembrane region" description="Helical" evidence="24">
    <location>
        <begin position="305"/>
        <end position="328"/>
    </location>
</feature>
<dbReference type="GO" id="GO:0031681">
    <property type="term" value="F:G-protein beta-subunit binding"/>
    <property type="evidence" value="ECO:0007669"/>
    <property type="project" value="TreeGrafter"/>
</dbReference>
<evidence type="ECO:0000256" key="1">
    <source>
        <dbReference type="ARBA" id="ARBA00004177"/>
    </source>
</evidence>
<evidence type="ECO:0000313" key="26">
    <source>
        <dbReference type="Ensembl" id="ENSCVAP00000003838.1"/>
    </source>
</evidence>
<evidence type="ECO:0000256" key="2">
    <source>
        <dbReference type="ARBA" id="ARBA00004279"/>
    </source>
</evidence>
<evidence type="ECO:0000256" key="12">
    <source>
        <dbReference type="ARBA" id="ARBA00022989"/>
    </source>
</evidence>
<keyword evidence="19 22" id="KW-0807">Transducer</keyword>
<evidence type="ECO:0000256" key="22">
    <source>
        <dbReference type="RuleBase" id="RU000688"/>
    </source>
</evidence>
<feature type="transmembrane region" description="Helical" evidence="24">
    <location>
        <begin position="105"/>
        <end position="127"/>
    </location>
</feature>
<dbReference type="PRINTS" id="PR00237">
    <property type="entry name" value="GPCRRHODOPSN"/>
</dbReference>
<dbReference type="InterPro" id="IPR001418">
    <property type="entry name" value="Opioid_rcpt"/>
</dbReference>
<dbReference type="Proteomes" id="UP000265020">
    <property type="component" value="Unassembled WGS sequence"/>
</dbReference>
<keyword evidence="13 22" id="KW-0297">G-protein coupled receptor</keyword>
<keyword evidence="7" id="KW-1003">Cell membrane</keyword>
<dbReference type="PROSITE" id="PS50262">
    <property type="entry name" value="G_PROTEIN_RECEP_F1_2"/>
    <property type="match status" value="1"/>
</dbReference>
<evidence type="ECO:0000256" key="24">
    <source>
        <dbReference type="SAM" id="Phobius"/>
    </source>
</evidence>
<evidence type="ECO:0000256" key="23">
    <source>
        <dbReference type="SAM" id="MobiDB-lite"/>
    </source>
</evidence>
<evidence type="ECO:0000256" key="4">
    <source>
        <dbReference type="ARBA" id="ARBA00004489"/>
    </source>
</evidence>
<keyword evidence="18" id="KW-0325">Glycoprotein</keyword>
<dbReference type="GO" id="GO:0005768">
    <property type="term" value="C:endosome"/>
    <property type="evidence" value="ECO:0007669"/>
    <property type="project" value="UniProtKB-SubCell"/>
</dbReference>
<keyword evidence="27" id="KW-1185">Reference proteome</keyword>
<evidence type="ECO:0000256" key="19">
    <source>
        <dbReference type="ARBA" id="ARBA00023224"/>
    </source>
</evidence>
<dbReference type="Pfam" id="PF00001">
    <property type="entry name" value="7tm_1"/>
    <property type="match status" value="1"/>
</dbReference>
<feature type="transmembrane region" description="Helical" evidence="24">
    <location>
        <begin position="147"/>
        <end position="167"/>
    </location>
</feature>
<dbReference type="PRINTS" id="PR00384">
    <property type="entry name" value="OPIOIDR"/>
</dbReference>
<dbReference type="GO" id="GO:0038046">
    <property type="term" value="F:G protein-coupled enkephalin receptor activity"/>
    <property type="evidence" value="ECO:0007669"/>
    <property type="project" value="Ensembl"/>
</dbReference>
<dbReference type="FunFam" id="1.20.1070.10:FF:000014">
    <property type="entry name" value="Kappa-type opioid receptor 1"/>
    <property type="match status" value="1"/>
</dbReference>
<dbReference type="GO" id="GO:0004979">
    <property type="term" value="F:beta-endorphin receptor activity"/>
    <property type="evidence" value="ECO:0007669"/>
    <property type="project" value="TreeGrafter"/>
</dbReference>
<dbReference type="GO" id="GO:0019233">
    <property type="term" value="P:sensory perception of pain"/>
    <property type="evidence" value="ECO:0007669"/>
    <property type="project" value="TreeGrafter"/>
</dbReference>
<reference evidence="26" key="2">
    <citation type="submission" date="2025-09" db="UniProtKB">
        <authorList>
            <consortium name="Ensembl"/>
        </authorList>
    </citation>
    <scope>IDENTIFICATION</scope>
</reference>
<sequence length="394" mass="44308">MNDCSNPDAFSTLVNGSELRSQLPAVSHNISFCRNFTDNGSFSETRCDENIGLTSSLEEDANPVIIAIIITALYSIVCMVGLVGNVLVMYIIVRYTKMKTATNIYIFNLALADTLVTSTLPFQSVNYLMGTWPFGDILCKMVMSIDYYNMFTSIFTLTTMSIDRYIAVCHPVKALDFRTPRNAKIVNVCNWILSSAIGLPVMFMASSLIFPHPSWYWETLMKICVFIFAFIMPVLIITVCYGLMILRLKSVRMLSGSQEKDKNLRRITRMVLVVVAVFIVCWTPIHVFVIITALINIPSSTLQTITWHFCIALGYTNSSLNPVLYGYLDENFKRCFREFCTPSPSVLEIQNSSRTGATSRKVPKRESNSPNTGERSNQQVFNRSVSTLPGFVTV</sequence>
<dbReference type="PANTHER" id="PTHR24229">
    <property type="entry name" value="NEUROPEPTIDES RECEPTOR"/>
    <property type="match status" value="1"/>
</dbReference>
<proteinExistence type="inferred from homology"/>
<dbReference type="GO" id="GO:0005886">
    <property type="term" value="C:plasma membrane"/>
    <property type="evidence" value="ECO:0007669"/>
    <property type="project" value="UniProtKB-SubCell"/>
</dbReference>
<keyword evidence="21" id="KW-0449">Lipoprotein</keyword>
<dbReference type="CDD" id="cd15090">
    <property type="entry name" value="7tmA_Mu_opioid_R"/>
    <property type="match status" value="1"/>
</dbReference>
<dbReference type="PROSITE" id="PS00237">
    <property type="entry name" value="G_PROTEIN_RECEP_F1_1"/>
    <property type="match status" value="1"/>
</dbReference>
<evidence type="ECO:0000256" key="16">
    <source>
        <dbReference type="ARBA" id="ARBA00023157"/>
    </source>
</evidence>
<accession>A0A3Q2CFJ7</accession>
<evidence type="ECO:0000256" key="21">
    <source>
        <dbReference type="ARBA" id="ARBA00023288"/>
    </source>
</evidence>
<evidence type="ECO:0000256" key="11">
    <source>
        <dbReference type="ARBA" id="ARBA00022843"/>
    </source>
</evidence>
<dbReference type="SUPFAM" id="SSF81321">
    <property type="entry name" value="Family A G protein-coupled receptor-like"/>
    <property type="match status" value="1"/>
</dbReference>
<feature type="transmembrane region" description="Helical" evidence="24">
    <location>
        <begin position="188"/>
        <end position="208"/>
    </location>
</feature>
<dbReference type="InterPro" id="IPR017452">
    <property type="entry name" value="GPCR_Rhodpsn_7TM"/>
</dbReference>
<feature type="compositionally biased region" description="Polar residues" evidence="23">
    <location>
        <begin position="368"/>
        <end position="378"/>
    </location>
</feature>
<evidence type="ECO:0000256" key="10">
    <source>
        <dbReference type="ARBA" id="ARBA00022753"/>
    </source>
</evidence>
<dbReference type="GO" id="GO:0043204">
    <property type="term" value="C:perikaryon"/>
    <property type="evidence" value="ECO:0007669"/>
    <property type="project" value="UniProtKB-SubCell"/>
</dbReference>
<keyword evidence="14 24" id="KW-0472">Membrane</keyword>
<keyword evidence="8" id="KW-0597">Phosphoprotein</keyword>
<dbReference type="InterPro" id="IPR000276">
    <property type="entry name" value="GPCR_Rhodpsn"/>
</dbReference>
<reference evidence="26" key="1">
    <citation type="submission" date="2025-08" db="UniProtKB">
        <authorList>
            <consortium name="Ensembl"/>
        </authorList>
    </citation>
    <scope>IDENTIFICATION</scope>
</reference>
<organism evidence="26 27">
    <name type="scientific">Cyprinodon variegatus</name>
    <name type="common">Sheepshead minnow</name>
    <dbReference type="NCBI Taxonomy" id="28743"/>
    <lineage>
        <taxon>Eukaryota</taxon>
        <taxon>Metazoa</taxon>
        <taxon>Chordata</taxon>
        <taxon>Craniata</taxon>
        <taxon>Vertebrata</taxon>
        <taxon>Euteleostomi</taxon>
        <taxon>Actinopterygii</taxon>
        <taxon>Neopterygii</taxon>
        <taxon>Teleostei</taxon>
        <taxon>Neoteleostei</taxon>
        <taxon>Acanthomorphata</taxon>
        <taxon>Ovalentaria</taxon>
        <taxon>Atherinomorphae</taxon>
        <taxon>Cyprinodontiformes</taxon>
        <taxon>Cyprinodontidae</taxon>
        <taxon>Cyprinodon</taxon>
    </lineage>
</organism>
<evidence type="ECO:0000256" key="3">
    <source>
        <dbReference type="ARBA" id="ARBA00004484"/>
    </source>
</evidence>
<keyword evidence="9 22" id="KW-0812">Transmembrane</keyword>
<evidence type="ECO:0000256" key="8">
    <source>
        <dbReference type="ARBA" id="ARBA00022553"/>
    </source>
</evidence>
<feature type="transmembrane region" description="Helical" evidence="24">
    <location>
        <begin position="64"/>
        <end position="93"/>
    </location>
</feature>
<dbReference type="STRING" id="28743.ENSCVAP00000003838"/>
<evidence type="ECO:0000256" key="17">
    <source>
        <dbReference type="ARBA" id="ARBA00023170"/>
    </source>
</evidence>
<dbReference type="Gene3D" id="1.20.1070.10">
    <property type="entry name" value="Rhodopsin 7-helix transmembrane proteins"/>
    <property type="match status" value="1"/>
</dbReference>
<comment type="subcellular location">
    <subcellularLocation>
        <location evidence="5">Cell membrane</location>
        <topology evidence="5">Multi-pass membrane protein</topology>
    </subcellularLocation>
    <subcellularLocation>
        <location evidence="4">Cell projection</location>
        <location evidence="4">Axon</location>
    </subcellularLocation>
    <subcellularLocation>
        <location evidence="2">Cell projection</location>
        <location evidence="2">Dendrite</location>
    </subcellularLocation>
    <subcellularLocation>
        <location evidence="1">Endosome</location>
    </subcellularLocation>
    <subcellularLocation>
        <location evidence="3">Perikaryon</location>
    </subcellularLocation>
</comment>
<dbReference type="PANTHER" id="PTHR24229:SF7">
    <property type="entry name" value="MU-TYPE OPIOID RECEPTOR"/>
    <property type="match status" value="1"/>
</dbReference>
<dbReference type="GO" id="GO:0030424">
    <property type="term" value="C:axon"/>
    <property type="evidence" value="ECO:0007669"/>
    <property type="project" value="UniProtKB-SubCell"/>
</dbReference>
<comment type="similarity">
    <text evidence="22">Belongs to the G-protein coupled receptor 1 family.</text>
</comment>
<evidence type="ECO:0000256" key="18">
    <source>
        <dbReference type="ARBA" id="ARBA00023180"/>
    </source>
</evidence>
<dbReference type="GO" id="GO:0001965">
    <property type="term" value="F:G-protein alpha-subunit binding"/>
    <property type="evidence" value="ECO:0007669"/>
    <property type="project" value="TreeGrafter"/>
</dbReference>
<feature type="transmembrane region" description="Helical" evidence="24">
    <location>
        <begin position="220"/>
        <end position="246"/>
    </location>
</feature>
<evidence type="ECO:0000256" key="15">
    <source>
        <dbReference type="ARBA" id="ARBA00023139"/>
    </source>
</evidence>
<evidence type="ECO:0000256" key="14">
    <source>
        <dbReference type="ARBA" id="ARBA00023136"/>
    </source>
</evidence>
<dbReference type="AlphaFoldDB" id="A0A3Q2CFJ7"/>
<keyword evidence="16" id="KW-1015">Disulfide bond</keyword>
<dbReference type="Ensembl" id="ENSCVAT00000009369.1">
    <property type="protein sequence ID" value="ENSCVAP00000003838.1"/>
    <property type="gene ID" value="ENSCVAG00000005085.1"/>
</dbReference>
<evidence type="ECO:0000256" key="6">
    <source>
        <dbReference type="ARBA" id="ARBA00017401"/>
    </source>
</evidence>
<feature type="transmembrane region" description="Helical" evidence="24">
    <location>
        <begin position="267"/>
        <end position="293"/>
    </location>
</feature>
<dbReference type="GeneTree" id="ENSGT00940000158236"/>
<protein>
    <recommendedName>
        <fullName evidence="6">Mu-type opioid receptor</fullName>
    </recommendedName>
</protein>
<evidence type="ECO:0000256" key="13">
    <source>
        <dbReference type="ARBA" id="ARBA00023040"/>
    </source>
</evidence>
<name>A0A3Q2CFJ7_CYPVA</name>
<evidence type="ECO:0000259" key="25">
    <source>
        <dbReference type="PROSITE" id="PS50262"/>
    </source>
</evidence>
<evidence type="ECO:0000256" key="20">
    <source>
        <dbReference type="ARBA" id="ARBA00023273"/>
    </source>
</evidence>
<evidence type="ECO:0000313" key="27">
    <source>
        <dbReference type="Proteomes" id="UP000265020"/>
    </source>
</evidence>
<keyword evidence="15" id="KW-0564">Palmitate</keyword>
<keyword evidence="12 24" id="KW-1133">Transmembrane helix</keyword>
<dbReference type="GO" id="GO:0042923">
    <property type="term" value="F:neuropeptide binding"/>
    <property type="evidence" value="ECO:0007669"/>
    <property type="project" value="TreeGrafter"/>
</dbReference>
<keyword evidence="11" id="KW-0832">Ubl conjugation</keyword>
<keyword evidence="20" id="KW-0966">Cell projection</keyword>
<keyword evidence="10" id="KW-0967">Endosome</keyword>
<dbReference type="GO" id="GO:0038047">
    <property type="term" value="F:morphine receptor activity"/>
    <property type="evidence" value="ECO:0007669"/>
    <property type="project" value="Ensembl"/>
</dbReference>
<evidence type="ECO:0000256" key="9">
    <source>
        <dbReference type="ARBA" id="ARBA00022692"/>
    </source>
</evidence>